<gene>
    <name evidence="1" type="ORF">P245_06415</name>
</gene>
<evidence type="ECO:0000313" key="2">
    <source>
        <dbReference type="Proteomes" id="UP000029567"/>
    </source>
</evidence>
<dbReference type="EMBL" id="AWTN01000056">
    <property type="protein sequence ID" value="KGG95558.1"/>
    <property type="molecule type" value="Genomic_DNA"/>
</dbReference>
<dbReference type="AlphaFoldDB" id="A0A0E3C638"/>
<proteinExistence type="predicted"/>
<accession>A0A0E3C638</accession>
<protein>
    <submittedName>
        <fullName evidence="1">Uncharacterized protein</fullName>
    </submittedName>
</protein>
<dbReference type="RefSeq" id="WP_034378145.1">
    <property type="nucleotide sequence ID" value="NZ_AWTN01000056.1"/>
</dbReference>
<name>A0A0E3C638_9BURK</name>
<organism evidence="1 2">
    <name type="scientific">Comamonas thiooxydans</name>
    <dbReference type="NCBI Taxonomy" id="363952"/>
    <lineage>
        <taxon>Bacteria</taxon>
        <taxon>Pseudomonadati</taxon>
        <taxon>Pseudomonadota</taxon>
        <taxon>Betaproteobacteria</taxon>
        <taxon>Burkholderiales</taxon>
        <taxon>Comamonadaceae</taxon>
        <taxon>Comamonas</taxon>
    </lineage>
</organism>
<sequence length="89" mass="9794">MTREKRQQLADAAILVLVERFGPDVARHLLEAMGRPEVVAAFPRVLATLHAQQLHADGLSPRDASYRIAELTGMSVRNARRYADAAGQT</sequence>
<dbReference type="Proteomes" id="UP000029567">
    <property type="component" value="Unassembled WGS sequence"/>
</dbReference>
<evidence type="ECO:0000313" key="1">
    <source>
        <dbReference type="EMBL" id="KGG95558.1"/>
    </source>
</evidence>
<comment type="caution">
    <text evidence="1">The sequence shown here is derived from an EMBL/GenBank/DDBJ whole genome shotgun (WGS) entry which is preliminary data.</text>
</comment>
<reference evidence="1 2" key="1">
    <citation type="submission" date="2013-09" db="EMBL/GenBank/DDBJ databases">
        <title>High correlation between genotypes and phenotypes of environmental bacteria Comamonas testosteroni strains.</title>
        <authorList>
            <person name="Liu L."/>
            <person name="Zhu W."/>
            <person name="Xia X."/>
            <person name="Xu B."/>
            <person name="Luo M."/>
            <person name="Wang G."/>
        </authorList>
    </citation>
    <scope>NUCLEOTIDE SEQUENCE [LARGE SCALE GENOMIC DNA]</scope>
    <source>
        <strain evidence="1 2">JL14</strain>
    </source>
</reference>